<evidence type="ECO:0000256" key="1">
    <source>
        <dbReference type="SAM" id="MobiDB-lite"/>
    </source>
</evidence>
<comment type="caution">
    <text evidence="2">The sequence shown here is derived from an EMBL/GenBank/DDBJ whole genome shotgun (WGS) entry which is preliminary data.</text>
</comment>
<feature type="compositionally biased region" description="Basic and acidic residues" evidence="1">
    <location>
        <begin position="10"/>
        <end position="20"/>
    </location>
</feature>
<organism evidence="2 3">
    <name type="scientific">Streptomyces nojiriensis</name>
    <dbReference type="NCBI Taxonomy" id="66374"/>
    <lineage>
        <taxon>Bacteria</taxon>
        <taxon>Bacillati</taxon>
        <taxon>Actinomycetota</taxon>
        <taxon>Actinomycetes</taxon>
        <taxon>Kitasatosporales</taxon>
        <taxon>Streptomycetaceae</taxon>
        <taxon>Streptomyces</taxon>
    </lineage>
</organism>
<gene>
    <name evidence="2" type="ORF">Snoj_04220</name>
</gene>
<evidence type="ECO:0000313" key="2">
    <source>
        <dbReference type="EMBL" id="GHI66504.1"/>
    </source>
</evidence>
<keyword evidence="3" id="KW-1185">Reference proteome</keyword>
<accession>A0ABQ3SEF1</accession>
<reference evidence="3" key="1">
    <citation type="submission" date="2023-07" db="EMBL/GenBank/DDBJ databases">
        <title>Whole genome shotgun sequence of Streptomyces nojiriensis NBRC 13794.</title>
        <authorList>
            <person name="Komaki H."/>
            <person name="Tamura T."/>
        </authorList>
    </citation>
    <scope>NUCLEOTIDE SEQUENCE [LARGE SCALE GENOMIC DNA]</scope>
    <source>
        <strain evidence="3">NBRC 13794</strain>
    </source>
</reference>
<dbReference type="RefSeq" id="WP_189745563.1">
    <property type="nucleotide sequence ID" value="NZ_BMRL01000018.1"/>
</dbReference>
<dbReference type="EMBL" id="BNEC01000003">
    <property type="protein sequence ID" value="GHI66504.1"/>
    <property type="molecule type" value="Genomic_DNA"/>
</dbReference>
<protein>
    <submittedName>
        <fullName evidence="2">Uncharacterized protein</fullName>
    </submittedName>
</protein>
<proteinExistence type="predicted"/>
<dbReference type="GeneID" id="95592876"/>
<evidence type="ECO:0000313" key="3">
    <source>
        <dbReference type="Proteomes" id="UP000613974"/>
    </source>
</evidence>
<sequence length="124" mass="14011">MTIVPLGNNRPERRPRTRAEKHELRVAELRADVAHINAQTAAEVELIRAAGRAQLHLERARFTRTLTGEVAEQYEALHREIARIQQSNPDDLGLALGLAEILDEGRQALRSVIQDHVRDGRRLS</sequence>
<dbReference type="Proteomes" id="UP000613974">
    <property type="component" value="Unassembled WGS sequence"/>
</dbReference>
<feature type="region of interest" description="Disordered" evidence="1">
    <location>
        <begin position="1"/>
        <end position="20"/>
    </location>
</feature>
<name>A0ABQ3SEF1_9ACTN</name>